<accession>A0A318HEE3</accession>
<reference evidence="3 4" key="2">
    <citation type="submission" date="2018-06" db="EMBL/GenBank/DDBJ databases">
        <title>Sequencing of bacterial isolates from soil warming experiment in Harvard Forest, Massachusetts, USA.</title>
        <authorList>
            <person name="Deangelis K.PhD."/>
        </authorList>
    </citation>
    <scope>NUCLEOTIDE SEQUENCE [LARGE SCALE GENOMIC DNA]</scope>
    <source>
        <strain evidence="3 4">GAS496</strain>
    </source>
</reference>
<sequence length="76" mass="7388">MRITMNHIVPLVAAGAAAIAIAAAPTAAAATGTVGSNVQQSPGNVQITATPGGAAQEAARAQLPFGGDMGALEFHH</sequence>
<comment type="caution">
    <text evidence="3">The sequence shown here is derived from an EMBL/GenBank/DDBJ whole genome shotgun (WGS) entry which is preliminary data.</text>
</comment>
<evidence type="ECO:0000313" key="4">
    <source>
        <dbReference type="Proteomes" id="UP000247781"/>
    </source>
</evidence>
<dbReference type="AlphaFoldDB" id="A0A318HEE3"/>
<evidence type="ECO:0000313" key="3">
    <source>
        <dbReference type="EMBL" id="PXX07319.1"/>
    </source>
</evidence>
<reference evidence="4" key="1">
    <citation type="submission" date="2018-05" db="EMBL/GenBank/DDBJ databases">
        <authorList>
            <person name="Deangelis K."/>
            <person name="Huntemann M."/>
            <person name="Clum A."/>
            <person name="Pillay M."/>
            <person name="Palaniappan K."/>
            <person name="Varghese N."/>
            <person name="Mikhailova N."/>
            <person name="Stamatis D."/>
            <person name="Reddy T."/>
            <person name="Daum C."/>
            <person name="Shapiro N."/>
            <person name="Ivanova N."/>
            <person name="Kyrpides N."/>
            <person name="Woyke T."/>
        </authorList>
    </citation>
    <scope>NUCLEOTIDE SEQUENCE [LARGE SCALE GENOMIC DNA]</scope>
    <source>
        <strain evidence="4">GAS496</strain>
    </source>
</reference>
<keyword evidence="4" id="KW-1185">Reference proteome</keyword>
<proteinExistence type="predicted"/>
<dbReference type="EMBL" id="QJJU01000011">
    <property type="protein sequence ID" value="PXX07319.1"/>
    <property type="molecule type" value="Genomic_DNA"/>
</dbReference>
<evidence type="ECO:0000256" key="1">
    <source>
        <dbReference type="SAM" id="MobiDB-lite"/>
    </source>
</evidence>
<dbReference type="Proteomes" id="UP000247781">
    <property type="component" value="Unassembled WGS sequence"/>
</dbReference>
<dbReference type="OrthoDB" id="4640819at2"/>
<feature type="chain" id="PRO_5016416423" evidence="2">
    <location>
        <begin position="30"/>
        <end position="76"/>
    </location>
</feature>
<name>A0A318HEE3_9MYCO</name>
<feature type="compositionally biased region" description="Polar residues" evidence="1">
    <location>
        <begin position="36"/>
        <end position="49"/>
    </location>
</feature>
<feature type="signal peptide" evidence="2">
    <location>
        <begin position="1"/>
        <end position="29"/>
    </location>
</feature>
<protein>
    <submittedName>
        <fullName evidence="3">Uncharacterized protein</fullName>
    </submittedName>
</protein>
<feature type="region of interest" description="Disordered" evidence="1">
    <location>
        <begin position="34"/>
        <end position="53"/>
    </location>
</feature>
<evidence type="ECO:0000256" key="2">
    <source>
        <dbReference type="SAM" id="SignalP"/>
    </source>
</evidence>
<organism evidence="3 4">
    <name type="scientific">Mycolicibacterium moriokaense</name>
    <dbReference type="NCBI Taxonomy" id="39691"/>
    <lineage>
        <taxon>Bacteria</taxon>
        <taxon>Bacillati</taxon>
        <taxon>Actinomycetota</taxon>
        <taxon>Actinomycetes</taxon>
        <taxon>Mycobacteriales</taxon>
        <taxon>Mycobacteriaceae</taxon>
        <taxon>Mycolicibacterium</taxon>
    </lineage>
</organism>
<gene>
    <name evidence="3" type="ORF">C8E89_111103</name>
</gene>
<keyword evidence="2" id="KW-0732">Signal</keyword>